<evidence type="ECO:0000313" key="2">
    <source>
        <dbReference type="Proteomes" id="UP001595556"/>
    </source>
</evidence>
<dbReference type="RefSeq" id="WP_377304456.1">
    <property type="nucleotide sequence ID" value="NZ_CP180191.1"/>
</dbReference>
<gene>
    <name evidence="1" type="ORF">ACFOEN_12595</name>
</gene>
<reference evidence="2" key="1">
    <citation type="journal article" date="2019" name="Int. J. Syst. Evol. Microbiol.">
        <title>The Global Catalogue of Microorganisms (GCM) 10K type strain sequencing project: providing services to taxonomists for standard genome sequencing and annotation.</title>
        <authorList>
            <consortium name="The Broad Institute Genomics Platform"/>
            <consortium name="The Broad Institute Genome Sequencing Center for Infectious Disease"/>
            <person name="Wu L."/>
            <person name="Ma J."/>
        </authorList>
    </citation>
    <scope>NUCLEOTIDE SEQUENCE [LARGE SCALE GENOMIC DNA]</scope>
    <source>
        <strain evidence="2">KCTC 52168</strain>
    </source>
</reference>
<dbReference type="Proteomes" id="UP001595556">
    <property type="component" value="Unassembled WGS sequence"/>
</dbReference>
<dbReference type="Pfam" id="PF13852">
    <property type="entry name" value="DUF4197"/>
    <property type="match status" value="1"/>
</dbReference>
<dbReference type="InterPro" id="IPR025245">
    <property type="entry name" value="DUF4197"/>
</dbReference>
<organism evidence="1 2">
    <name type="scientific">Piscinibacterium candidicorallinum</name>
    <dbReference type="NCBI Taxonomy" id="1793872"/>
    <lineage>
        <taxon>Bacteria</taxon>
        <taxon>Pseudomonadati</taxon>
        <taxon>Pseudomonadota</taxon>
        <taxon>Betaproteobacteria</taxon>
        <taxon>Burkholderiales</taxon>
        <taxon>Piscinibacterium</taxon>
    </lineage>
</organism>
<proteinExistence type="predicted"/>
<name>A0ABV7H9K8_9BURK</name>
<keyword evidence="2" id="KW-1185">Reference proteome</keyword>
<protein>
    <submittedName>
        <fullName evidence="1">DUF4197 domain-containing protein</fullName>
    </submittedName>
</protein>
<sequence length="224" mass="24231">MSQSVVIAGVLVLSVQAQALDLSRISNQDASAGLKEALNKGSAAAVAKLGVTDGFLKNPEVKIPLPDGLKQAERAAKLLGRQKDFDELVTGMNRAAEQAVPLAKPLLTDAIKSMSVDDAKKIISGGDDSVTQFFKSKTEKQLGIKFQPIVKQTTDKVGLANQYNKLAAQAQQFGMVKEQDAKIESYVTRKALDGLFLMIGKEERAIRQDPLKYGSEILKKVFAR</sequence>
<comment type="caution">
    <text evidence="1">The sequence shown here is derived from an EMBL/GenBank/DDBJ whole genome shotgun (WGS) entry which is preliminary data.</text>
</comment>
<accession>A0ABV7H9K8</accession>
<dbReference type="EMBL" id="JBHRTI010000007">
    <property type="protein sequence ID" value="MFC3148462.1"/>
    <property type="molecule type" value="Genomic_DNA"/>
</dbReference>
<evidence type="ECO:0000313" key="1">
    <source>
        <dbReference type="EMBL" id="MFC3148462.1"/>
    </source>
</evidence>